<evidence type="ECO:0000313" key="1">
    <source>
        <dbReference type="EMBL" id="CAB5017675.1"/>
    </source>
</evidence>
<dbReference type="AlphaFoldDB" id="A0A6J7QL30"/>
<accession>A0A6J7QL30</accession>
<proteinExistence type="predicted"/>
<organism evidence="1">
    <name type="scientific">freshwater metagenome</name>
    <dbReference type="NCBI Taxonomy" id="449393"/>
    <lineage>
        <taxon>unclassified sequences</taxon>
        <taxon>metagenomes</taxon>
        <taxon>ecological metagenomes</taxon>
    </lineage>
</organism>
<gene>
    <name evidence="1" type="ORF">UFOPK4125_00264</name>
</gene>
<reference evidence="1" key="1">
    <citation type="submission" date="2020-05" db="EMBL/GenBank/DDBJ databases">
        <authorList>
            <person name="Chiriac C."/>
            <person name="Salcher M."/>
            <person name="Ghai R."/>
            <person name="Kavagutti S V."/>
        </authorList>
    </citation>
    <scope>NUCLEOTIDE SEQUENCE</scope>
</reference>
<dbReference type="EMBL" id="CAFBPR010000027">
    <property type="protein sequence ID" value="CAB5017675.1"/>
    <property type="molecule type" value="Genomic_DNA"/>
</dbReference>
<name>A0A6J7QL30_9ZZZZ</name>
<protein>
    <submittedName>
        <fullName evidence="1">Unannotated protein</fullName>
    </submittedName>
</protein>
<sequence>MANPCLPDDLFPMNLTGSIGSRVPPAVTKILYPFRSVLKLVWA</sequence>